<feature type="chain" id="PRO_5022960646" evidence="1">
    <location>
        <begin position="24"/>
        <end position="244"/>
    </location>
</feature>
<dbReference type="STRING" id="568768.GCA_000406125_00927"/>
<accession>A0A5B8I9M2</accession>
<organism evidence="2 3">
    <name type="scientific">Dickeya poaceiphila</name>
    <dbReference type="NCBI Taxonomy" id="568768"/>
    <lineage>
        <taxon>Bacteria</taxon>
        <taxon>Pseudomonadati</taxon>
        <taxon>Pseudomonadota</taxon>
        <taxon>Gammaproteobacteria</taxon>
        <taxon>Enterobacterales</taxon>
        <taxon>Pectobacteriaceae</taxon>
        <taxon>Dickeya</taxon>
    </lineage>
</organism>
<dbReference type="OrthoDB" id="8442378at2"/>
<gene>
    <name evidence="2" type="ORF">Dpoa569_0002924</name>
</gene>
<dbReference type="Proteomes" id="UP000320591">
    <property type="component" value="Chromosome"/>
</dbReference>
<feature type="signal peptide" evidence="1">
    <location>
        <begin position="1"/>
        <end position="23"/>
    </location>
</feature>
<dbReference type="EMBL" id="CP042220">
    <property type="protein sequence ID" value="QDX30971.1"/>
    <property type="molecule type" value="Genomic_DNA"/>
</dbReference>
<evidence type="ECO:0000313" key="3">
    <source>
        <dbReference type="Proteomes" id="UP000320591"/>
    </source>
</evidence>
<dbReference type="NCBIfam" id="TIGR03759">
    <property type="entry name" value="conj_TIGR03759"/>
    <property type="match status" value="1"/>
</dbReference>
<dbReference type="RefSeq" id="WP_042873810.1">
    <property type="nucleotide sequence ID" value="NZ_CM001975.1"/>
</dbReference>
<reference evidence="2 3" key="1">
    <citation type="journal article" date="2019" name="Environ. Microbiol.">
        <title>The phytopathogenic nature of Dickeya aquatica 174/2 and the dynamic early evolution of Dickeya pathogenicity.</title>
        <authorList>
            <person name="Duprey A."/>
            <person name="Taib N."/>
            <person name="Leonard S."/>
            <person name="Garin T."/>
            <person name="Flandrois J.P."/>
            <person name="Nasser W."/>
            <person name="Brochier-Armanet C."/>
            <person name="Reverchon S."/>
        </authorList>
    </citation>
    <scope>NUCLEOTIDE SEQUENCE [LARGE SCALE GENOMIC DNA]</scope>
    <source>
        <strain evidence="2 3">NCPPB 569</strain>
    </source>
</reference>
<evidence type="ECO:0000313" key="2">
    <source>
        <dbReference type="EMBL" id="QDX30971.1"/>
    </source>
</evidence>
<dbReference type="InterPro" id="IPR022293">
    <property type="entry name" value="Integrating-conj_element"/>
</dbReference>
<keyword evidence="1" id="KW-0732">Signal</keyword>
<dbReference type="KEGG" id="dic:Dpoa569_0002924"/>
<name>A0A5B8I9M2_9GAMM</name>
<sequence>MNYKSRKLAGGVLLLSVCSIALAADKQDSSVQQSQSLSSELQSIVREEQQRQASAWGLSANEWQRYQQLMKGPRGVQSPGLDPLTALGIESDNPTDRRRLAELWVKQEFQRTEKELAFQREVNAAWTRLYPNSLAVNMGNATGIAHDTSGRLALFVQDNCSRCDARLAAILADNRPVDIYLVDSNGSDDKVRNWAIAHRIPVDRVRSRQITLNHDKGLWMQYGQGQMPVVLQQGENGGWQIAAF</sequence>
<dbReference type="AlphaFoldDB" id="A0A5B8I9M2"/>
<evidence type="ECO:0000256" key="1">
    <source>
        <dbReference type="SAM" id="SignalP"/>
    </source>
</evidence>
<protein>
    <submittedName>
        <fullName evidence="2">TIGR03759 family integrating conjugative element protein</fullName>
    </submittedName>
</protein>
<keyword evidence="3" id="KW-1185">Reference proteome</keyword>
<proteinExistence type="predicted"/>